<evidence type="ECO:0000259" key="1">
    <source>
        <dbReference type="Pfam" id="PF03372"/>
    </source>
</evidence>
<dbReference type="InterPro" id="IPR005135">
    <property type="entry name" value="Endo/exonuclease/phosphatase"/>
</dbReference>
<protein>
    <recommendedName>
        <fullName evidence="1">Endonuclease/exonuclease/phosphatase domain-containing protein</fullName>
    </recommendedName>
</protein>
<accession>A0AAW1JSG1</accession>
<dbReference type="Proteomes" id="UP001443914">
    <property type="component" value="Unassembled WGS sequence"/>
</dbReference>
<gene>
    <name evidence="2" type="ORF">RND81_07G063400</name>
</gene>
<dbReference type="Gene3D" id="3.60.10.10">
    <property type="entry name" value="Endonuclease/exonuclease/phosphatase"/>
    <property type="match status" value="2"/>
</dbReference>
<dbReference type="Pfam" id="PF03372">
    <property type="entry name" value="Exo_endo_phos"/>
    <property type="match status" value="1"/>
</dbReference>
<organism evidence="2 3">
    <name type="scientific">Saponaria officinalis</name>
    <name type="common">Common soapwort</name>
    <name type="synonym">Lychnis saponaria</name>
    <dbReference type="NCBI Taxonomy" id="3572"/>
    <lineage>
        <taxon>Eukaryota</taxon>
        <taxon>Viridiplantae</taxon>
        <taxon>Streptophyta</taxon>
        <taxon>Embryophyta</taxon>
        <taxon>Tracheophyta</taxon>
        <taxon>Spermatophyta</taxon>
        <taxon>Magnoliopsida</taxon>
        <taxon>eudicotyledons</taxon>
        <taxon>Gunneridae</taxon>
        <taxon>Pentapetalae</taxon>
        <taxon>Caryophyllales</taxon>
        <taxon>Caryophyllaceae</taxon>
        <taxon>Caryophylleae</taxon>
        <taxon>Saponaria</taxon>
    </lineage>
</organism>
<dbReference type="GO" id="GO:0003824">
    <property type="term" value="F:catalytic activity"/>
    <property type="evidence" value="ECO:0007669"/>
    <property type="project" value="InterPro"/>
</dbReference>
<dbReference type="PANTHER" id="PTHR33710:SF71">
    <property type="entry name" value="ENDONUCLEASE_EXONUCLEASE_PHOSPHATASE DOMAIN-CONTAINING PROTEIN"/>
    <property type="match status" value="1"/>
</dbReference>
<dbReference type="SUPFAM" id="SSF56219">
    <property type="entry name" value="DNase I-like"/>
    <property type="match status" value="1"/>
</dbReference>
<comment type="caution">
    <text evidence="2">The sequence shown here is derived from an EMBL/GenBank/DDBJ whole genome shotgun (WGS) entry which is preliminary data.</text>
</comment>
<sequence>MKICSWNIRGCNDPLKLQDVCSFIRRENLDVFGILETRVKEKKAFKLAIVRGLELSGSLQIMSFIEMVGFGSSGILVLFLSPLFVCSLSTCTARLLTIVQALHSAQNWLLVGDFNVVRDSSERITSSLPNLSDILEFNACLLACGLEDMSGAGCDFTWTNNQDGQARVWCKLDRALVKPGWFASFPSPTALFLPPGISDHSPVMVTMFKSSKHRARFSFLDCWIQDPRYNSLVYDAWKSSCYGTAMFKFFFKLKQVRGALWGLHRNVFSNIQSRIMAARNSLEACQVLMQSCSSDEGLIAQERLRATYMKLLDVELSILRQKAKADGIVLNDCPTKYFYDRVNERRQAQIIGAIDDHQGVVRRGLSEVAEGFVEYYKCLLGSDQDVQDLDYSFLAKWAGIRGDSWSSLVRPVLDMEIDIALASIKPGK</sequence>
<dbReference type="InterPro" id="IPR036691">
    <property type="entry name" value="Endo/exonu/phosph_ase_sf"/>
</dbReference>
<dbReference type="AlphaFoldDB" id="A0AAW1JSG1"/>
<feature type="domain" description="Endonuclease/exonuclease/phosphatase" evidence="1">
    <location>
        <begin position="4"/>
        <end position="200"/>
    </location>
</feature>
<evidence type="ECO:0000313" key="2">
    <source>
        <dbReference type="EMBL" id="KAK9705521.1"/>
    </source>
</evidence>
<evidence type="ECO:0000313" key="3">
    <source>
        <dbReference type="Proteomes" id="UP001443914"/>
    </source>
</evidence>
<name>A0AAW1JSG1_SAPOF</name>
<keyword evidence="3" id="KW-1185">Reference proteome</keyword>
<dbReference type="EMBL" id="JBDFQZ010000007">
    <property type="protein sequence ID" value="KAK9705521.1"/>
    <property type="molecule type" value="Genomic_DNA"/>
</dbReference>
<proteinExistence type="predicted"/>
<dbReference type="PANTHER" id="PTHR33710">
    <property type="entry name" value="BNAC02G09200D PROTEIN"/>
    <property type="match status" value="1"/>
</dbReference>
<reference evidence="2" key="1">
    <citation type="submission" date="2024-03" db="EMBL/GenBank/DDBJ databases">
        <title>WGS assembly of Saponaria officinalis var. Norfolk2.</title>
        <authorList>
            <person name="Jenkins J."/>
            <person name="Shu S."/>
            <person name="Grimwood J."/>
            <person name="Barry K."/>
            <person name="Goodstein D."/>
            <person name="Schmutz J."/>
            <person name="Leebens-Mack J."/>
            <person name="Osbourn A."/>
        </authorList>
    </citation>
    <scope>NUCLEOTIDE SEQUENCE [LARGE SCALE GENOMIC DNA]</scope>
    <source>
        <strain evidence="2">JIC</strain>
    </source>
</reference>